<accession>A0A2A3YVW8</accession>
<dbReference type="InterPro" id="IPR009057">
    <property type="entry name" value="Homeodomain-like_sf"/>
</dbReference>
<reference evidence="2 7" key="2">
    <citation type="submission" date="2017-12" db="EMBL/GenBank/DDBJ databases">
        <authorList>
            <person name="Levesque S."/>
        </authorList>
    </citation>
    <scope>NUCLEOTIDE SEQUENCE [LARGE SCALE GENOMIC DNA]</scope>
    <source>
        <strain evidence="2 7">SMQ-1417</strain>
    </source>
</reference>
<evidence type="ECO:0000313" key="7">
    <source>
        <dbReference type="Proteomes" id="UP000283000"/>
    </source>
</evidence>
<sequence>MFNSTDNYAGYRGGTTLRGWEPSMTKPKAKKSKRQRGPRTAADEAPLTTEQIIEAGVRLTAARGLAGWSTRDLAKEVGCWPTAIAHRVGPRHEVDRVIVDAVMCSVDLPSPELSWRPWYQQLLTSLHDTLSAHPGVARWLGMAATTVPAAVLMIDTGVSKLAEAGLGDEAPAAHIMLLNTAVHLIASEDERDVDPKLQDAILASLGMLSEDSQHPGAAMFADTLAHAFDLDRLYNYAVERALDGVAARIATRQPMKP</sequence>
<dbReference type="SUPFAM" id="SSF46689">
    <property type="entry name" value="Homeodomain-like"/>
    <property type="match status" value="1"/>
</dbReference>
<dbReference type="Proteomes" id="UP000217720">
    <property type="component" value="Unassembled WGS sequence"/>
</dbReference>
<evidence type="ECO:0000313" key="6">
    <source>
        <dbReference type="Proteomes" id="UP000218620"/>
    </source>
</evidence>
<dbReference type="EMBL" id="CP025330">
    <property type="protein sequence ID" value="AZT93860.1"/>
    <property type="molecule type" value="Genomic_DNA"/>
</dbReference>
<dbReference type="Proteomes" id="UP000218620">
    <property type="component" value="Unassembled WGS sequence"/>
</dbReference>
<dbReference type="EMBL" id="NRGO01000014">
    <property type="protein sequence ID" value="PCC49809.1"/>
    <property type="molecule type" value="Genomic_DNA"/>
</dbReference>
<protein>
    <recommendedName>
        <fullName evidence="8">TetR family transcriptional regulator</fullName>
    </recommendedName>
</protein>
<dbReference type="SUPFAM" id="SSF48498">
    <property type="entry name" value="Tetracyclin repressor-like, C-terminal domain"/>
    <property type="match status" value="1"/>
</dbReference>
<evidence type="ECO:0008006" key="8">
    <source>
        <dbReference type="Google" id="ProtNLM"/>
    </source>
</evidence>
<name>A0A2A3YVW8_BREAU</name>
<dbReference type="EMBL" id="NRGQ01000006">
    <property type="protein sequence ID" value="PCC43379.1"/>
    <property type="molecule type" value="Genomic_DNA"/>
</dbReference>
<dbReference type="InterPro" id="IPR036271">
    <property type="entry name" value="Tet_transcr_reg_TetR-rel_C_sf"/>
</dbReference>
<reference evidence="5 6" key="1">
    <citation type="journal article" date="2017" name="Elife">
        <title>Extensive horizontal gene transfer in cheese-associated bacteria.</title>
        <authorList>
            <person name="Bonham K.S."/>
            <person name="Wolfe B.E."/>
            <person name="Dutton R.J."/>
        </authorList>
    </citation>
    <scope>NUCLEOTIDE SEQUENCE [LARGE SCALE GENOMIC DNA]</scope>
    <source>
        <strain evidence="4 5">900_6</strain>
        <strain evidence="3 6">962_8</strain>
    </source>
</reference>
<feature type="region of interest" description="Disordered" evidence="1">
    <location>
        <begin position="1"/>
        <end position="47"/>
    </location>
</feature>
<proteinExistence type="predicted"/>
<organism evidence="3 6">
    <name type="scientific">Brevibacterium aurantiacum</name>
    <dbReference type="NCBI Taxonomy" id="273384"/>
    <lineage>
        <taxon>Bacteria</taxon>
        <taxon>Bacillati</taxon>
        <taxon>Actinomycetota</taxon>
        <taxon>Actinomycetes</taxon>
        <taxon>Micrococcales</taxon>
        <taxon>Brevibacteriaceae</taxon>
        <taxon>Brevibacterium</taxon>
    </lineage>
</organism>
<feature type="compositionally biased region" description="Basic residues" evidence="1">
    <location>
        <begin position="27"/>
        <end position="37"/>
    </location>
</feature>
<dbReference type="AlphaFoldDB" id="A0A2A3YVW8"/>
<reference evidence="2 7" key="3">
    <citation type="submission" date="2019-01" db="EMBL/GenBank/DDBJ databases">
        <title>Comparative genomic analysis of Brevibacterium aurantiacum sheds light on its evolution and its adaptation to smear-ripened cheeses.</title>
        <authorList>
            <person name="Moineau S."/>
        </authorList>
    </citation>
    <scope>NUCLEOTIDE SEQUENCE [LARGE SCALE GENOMIC DNA]</scope>
    <source>
        <strain evidence="2 7">SMQ-1417</strain>
    </source>
</reference>
<evidence type="ECO:0000313" key="3">
    <source>
        <dbReference type="EMBL" id="PCC43379.1"/>
    </source>
</evidence>
<gene>
    <name evidence="4" type="ORF">CIK62_13265</name>
    <name evidence="3" type="ORF">CIK65_05805</name>
    <name evidence="2" type="ORF">CXR23_12490</name>
</gene>
<evidence type="ECO:0000313" key="5">
    <source>
        <dbReference type="Proteomes" id="UP000217720"/>
    </source>
</evidence>
<evidence type="ECO:0000256" key="1">
    <source>
        <dbReference type="SAM" id="MobiDB-lite"/>
    </source>
</evidence>
<evidence type="ECO:0000313" key="4">
    <source>
        <dbReference type="EMBL" id="PCC49809.1"/>
    </source>
</evidence>
<evidence type="ECO:0000313" key="2">
    <source>
        <dbReference type="EMBL" id="AZT93860.1"/>
    </source>
</evidence>
<dbReference type="Proteomes" id="UP000283000">
    <property type="component" value="Chromosome"/>
</dbReference>
<dbReference type="Gene3D" id="1.10.357.10">
    <property type="entry name" value="Tetracycline Repressor, domain 2"/>
    <property type="match status" value="1"/>
</dbReference>